<name>A0A3N4I5W6_ASCIM</name>
<keyword evidence="4" id="KW-1185">Reference proteome</keyword>
<gene>
    <name evidence="3" type="ORF">BJ508DRAFT_414724</name>
</gene>
<dbReference type="PANTHER" id="PTHR35041:SF6">
    <property type="entry name" value="FORMYLMETHIONINE DEFORMYLASE-LIKE PROTEIN-RELATED"/>
    <property type="match status" value="1"/>
</dbReference>
<protein>
    <submittedName>
        <fullName evidence="3">Uncharacterized protein</fullName>
    </submittedName>
</protein>
<evidence type="ECO:0000313" key="3">
    <source>
        <dbReference type="EMBL" id="RPA81472.1"/>
    </source>
</evidence>
<dbReference type="OrthoDB" id="5322539at2759"/>
<feature type="compositionally biased region" description="Polar residues" evidence="1">
    <location>
        <begin position="703"/>
        <end position="712"/>
    </location>
</feature>
<feature type="region of interest" description="Disordered" evidence="1">
    <location>
        <begin position="684"/>
        <end position="716"/>
    </location>
</feature>
<reference evidence="3 4" key="1">
    <citation type="journal article" date="2018" name="Nat. Ecol. Evol.">
        <title>Pezizomycetes genomes reveal the molecular basis of ectomycorrhizal truffle lifestyle.</title>
        <authorList>
            <person name="Murat C."/>
            <person name="Payen T."/>
            <person name="Noel B."/>
            <person name="Kuo A."/>
            <person name="Morin E."/>
            <person name="Chen J."/>
            <person name="Kohler A."/>
            <person name="Krizsan K."/>
            <person name="Balestrini R."/>
            <person name="Da Silva C."/>
            <person name="Montanini B."/>
            <person name="Hainaut M."/>
            <person name="Levati E."/>
            <person name="Barry K.W."/>
            <person name="Belfiori B."/>
            <person name="Cichocki N."/>
            <person name="Clum A."/>
            <person name="Dockter R.B."/>
            <person name="Fauchery L."/>
            <person name="Guy J."/>
            <person name="Iotti M."/>
            <person name="Le Tacon F."/>
            <person name="Lindquist E.A."/>
            <person name="Lipzen A."/>
            <person name="Malagnac F."/>
            <person name="Mello A."/>
            <person name="Molinier V."/>
            <person name="Miyauchi S."/>
            <person name="Poulain J."/>
            <person name="Riccioni C."/>
            <person name="Rubini A."/>
            <person name="Sitrit Y."/>
            <person name="Splivallo R."/>
            <person name="Traeger S."/>
            <person name="Wang M."/>
            <person name="Zifcakova L."/>
            <person name="Wipf D."/>
            <person name="Zambonelli A."/>
            <person name="Paolocci F."/>
            <person name="Nowrousian M."/>
            <person name="Ottonello S."/>
            <person name="Baldrian P."/>
            <person name="Spatafora J.W."/>
            <person name="Henrissat B."/>
            <person name="Nagy L.G."/>
            <person name="Aury J.M."/>
            <person name="Wincker P."/>
            <person name="Grigoriev I.V."/>
            <person name="Bonfante P."/>
            <person name="Martin F.M."/>
        </authorList>
    </citation>
    <scope>NUCLEOTIDE SEQUENCE [LARGE SCALE GENOMIC DNA]</scope>
    <source>
        <strain evidence="3 4">RN42</strain>
    </source>
</reference>
<evidence type="ECO:0000313" key="4">
    <source>
        <dbReference type="Proteomes" id="UP000275078"/>
    </source>
</evidence>
<dbReference type="PANTHER" id="PTHR35041">
    <property type="entry name" value="MEDIATOR OF RNA POLYMERASE II TRANSCRIPTION SUBUNIT 1"/>
    <property type="match status" value="1"/>
</dbReference>
<sequence length="738" mass="81853">MEKATATTSNSETLGCISAGRDGVMDGIKKQLKHEIGYRTPLLIVGLCIGGLISASANFGFFRYLHHRLPEDTIPQSWASLLGIAFAGLTSLSFGGALSIAYTQRVWYRFRSSPLSAHTIERLIGLPATPEKFISLSTLRSAWFEWLFALVCAGIPIATMLPPGALTIAPHKLPSVWEEVTVRTLGFDRNFNTTVSLEDLRTHSEIINFQKKKSPSEGLFFSPALPRYSTELLASRIVGSRESGNFFYVESPVGSKGYSGQNSTYFIDFMGPRLKCEELPELSDESLLFRNERLANLVPSDLFEKEETTGLYKWHYYGFIHSSKLTKDQPIECDYGVESPDPQNSEPYLSFYGWFRGQCHNCGSTDVLGEPAPRYNSNFTAMHCVPGVSQHGLKITFENGIHSLGYRKFDDTTFEPITTASIREIFSDYYRAVSDTTKDSEPAVNSNRPAFSSNPTIDLLDEQTPALEYQVGSDFQCYNQTAEERIRKTWGTLTGKQIQRHLLHMQSLIPQRALFDRFVGNITWFGDETRDESTLDPLQFPFAQRDPENPKWIDFNLDPETLEVLSVQIVVSLISSSMVRLPVMVEFTPWGNVYSFESWRLVVPYSIIAVVSVFFCAVGLHAMLHNGFAVAGGFLQIVESTSGSRVLRELGMESAVAAGPAPSVELRKVKLVYGQVLVDEKDGSSITKGGSDGYPNEKGGGTANSSSSTLKNPSEGVRKVWTFGTEDEIVNSAGSRAC</sequence>
<accession>A0A3N4I5W6</accession>
<organism evidence="3 4">
    <name type="scientific">Ascobolus immersus RN42</name>
    <dbReference type="NCBI Taxonomy" id="1160509"/>
    <lineage>
        <taxon>Eukaryota</taxon>
        <taxon>Fungi</taxon>
        <taxon>Dikarya</taxon>
        <taxon>Ascomycota</taxon>
        <taxon>Pezizomycotina</taxon>
        <taxon>Pezizomycetes</taxon>
        <taxon>Pezizales</taxon>
        <taxon>Ascobolaceae</taxon>
        <taxon>Ascobolus</taxon>
    </lineage>
</organism>
<evidence type="ECO:0000256" key="1">
    <source>
        <dbReference type="SAM" id="MobiDB-lite"/>
    </source>
</evidence>
<feature type="transmembrane region" description="Helical" evidence="2">
    <location>
        <begin position="42"/>
        <end position="65"/>
    </location>
</feature>
<dbReference type="STRING" id="1160509.A0A3N4I5W6"/>
<evidence type="ECO:0000256" key="2">
    <source>
        <dbReference type="SAM" id="Phobius"/>
    </source>
</evidence>
<dbReference type="Proteomes" id="UP000275078">
    <property type="component" value="Unassembled WGS sequence"/>
</dbReference>
<dbReference type="AlphaFoldDB" id="A0A3N4I5W6"/>
<keyword evidence="2" id="KW-0812">Transmembrane</keyword>
<feature type="transmembrane region" description="Helical" evidence="2">
    <location>
        <begin position="77"/>
        <end position="102"/>
    </location>
</feature>
<feature type="transmembrane region" description="Helical" evidence="2">
    <location>
        <begin position="142"/>
        <end position="161"/>
    </location>
</feature>
<feature type="transmembrane region" description="Helical" evidence="2">
    <location>
        <begin position="602"/>
        <end position="624"/>
    </location>
</feature>
<keyword evidence="2" id="KW-0472">Membrane</keyword>
<keyword evidence="2" id="KW-1133">Transmembrane helix</keyword>
<dbReference type="EMBL" id="ML119679">
    <property type="protein sequence ID" value="RPA81472.1"/>
    <property type="molecule type" value="Genomic_DNA"/>
</dbReference>
<proteinExistence type="predicted"/>